<dbReference type="Proteomes" id="UP001149303">
    <property type="component" value="Unassembled WGS sequence"/>
</dbReference>
<name>A0A9X4ERL3_9FLAO</name>
<organism evidence="2 3">
    <name type="scientific">Tenacibaculum larymnensis</name>
    <dbReference type="NCBI Taxonomy" id="2878201"/>
    <lineage>
        <taxon>Bacteria</taxon>
        <taxon>Pseudomonadati</taxon>
        <taxon>Bacteroidota</taxon>
        <taxon>Flavobacteriia</taxon>
        <taxon>Flavobacteriales</taxon>
        <taxon>Flavobacteriaceae</taxon>
        <taxon>Tenacibaculum</taxon>
    </lineage>
</organism>
<feature type="signal peptide" evidence="1">
    <location>
        <begin position="1"/>
        <end position="18"/>
    </location>
</feature>
<protein>
    <submittedName>
        <fullName evidence="2">VCBS repeat-containing protein</fullName>
    </submittedName>
</protein>
<accession>A0A9X4ERL3</accession>
<evidence type="ECO:0000313" key="2">
    <source>
        <dbReference type="EMBL" id="MDE1208049.1"/>
    </source>
</evidence>
<keyword evidence="3" id="KW-1185">Reference proteome</keyword>
<proteinExistence type="predicted"/>
<reference evidence="2" key="1">
    <citation type="submission" date="2021-09" db="EMBL/GenBank/DDBJ databases">
        <authorList>
            <person name="Smyrli M."/>
        </authorList>
    </citation>
    <scope>NUCLEOTIDE SEQUENCE</scope>
    <source>
        <strain evidence="2">LAR25</strain>
    </source>
</reference>
<dbReference type="SUPFAM" id="SSF69318">
    <property type="entry name" value="Integrin alpha N-terminal domain"/>
    <property type="match status" value="1"/>
</dbReference>
<dbReference type="AlphaFoldDB" id="A0A9X4ERL3"/>
<evidence type="ECO:0000256" key="1">
    <source>
        <dbReference type="SAM" id="SignalP"/>
    </source>
</evidence>
<feature type="chain" id="PRO_5040902677" evidence="1">
    <location>
        <begin position="19"/>
        <end position="249"/>
    </location>
</feature>
<sequence>MKNIIFITLLLISGFSFAQFPFEKLPSTEYKEYENWKLYDWLDTKKTIHHTLTIDSFFDNEESLTVQLTSLLTYFENTSTIRLFRNKKEICKFPESILFSTINTGHDPIYIGDINGDGLEDIKMIVPYMGNGIAAMNVRVIYLFQTQDSTFHKISFTDKMDTIRPEYDFDGDGNHEILTMALTNYSNHNYWTFNIFEYKEGKLKNVNNKANYPIMVQFLNKKNYTITNKIKREEMKKFSLNLPKDYESK</sequence>
<gene>
    <name evidence="2" type="ORF">LCI24_14705</name>
</gene>
<dbReference type="InterPro" id="IPR028994">
    <property type="entry name" value="Integrin_alpha_N"/>
</dbReference>
<dbReference type="RefSeq" id="WP_274641052.1">
    <property type="nucleotide sequence ID" value="NZ_JAIWJY010000011.1"/>
</dbReference>
<comment type="caution">
    <text evidence="2">The sequence shown here is derived from an EMBL/GenBank/DDBJ whole genome shotgun (WGS) entry which is preliminary data.</text>
</comment>
<keyword evidence="1" id="KW-0732">Signal</keyword>
<dbReference type="EMBL" id="JAIWJY010000011">
    <property type="protein sequence ID" value="MDE1208049.1"/>
    <property type="molecule type" value="Genomic_DNA"/>
</dbReference>
<evidence type="ECO:0000313" key="3">
    <source>
        <dbReference type="Proteomes" id="UP001149303"/>
    </source>
</evidence>